<dbReference type="InterPro" id="IPR008927">
    <property type="entry name" value="6-PGluconate_DH-like_C_sf"/>
</dbReference>
<dbReference type="AlphaFoldDB" id="A0A1T5GWY1"/>
<dbReference type="GO" id="GO:0050661">
    <property type="term" value="F:NADP binding"/>
    <property type="evidence" value="ECO:0007669"/>
    <property type="project" value="InterPro"/>
</dbReference>
<evidence type="ECO:0000256" key="3">
    <source>
        <dbReference type="PIRSR" id="PIRSR000103-1"/>
    </source>
</evidence>
<dbReference type="Proteomes" id="UP000189818">
    <property type="component" value="Unassembled WGS sequence"/>
</dbReference>
<keyword evidence="7" id="KW-1185">Reference proteome</keyword>
<reference evidence="7" key="1">
    <citation type="submission" date="2017-02" db="EMBL/GenBank/DDBJ databases">
        <authorList>
            <person name="Varghese N."/>
            <person name="Submissions S."/>
        </authorList>
    </citation>
    <scope>NUCLEOTIDE SEQUENCE [LARGE SCALE GENOMIC DNA]</scope>
    <source>
        <strain evidence="7">UM2</strain>
    </source>
</reference>
<dbReference type="InterPro" id="IPR013328">
    <property type="entry name" value="6PGD_dom2"/>
</dbReference>
<dbReference type="Pfam" id="PF03446">
    <property type="entry name" value="NAD_binding_2"/>
    <property type="match status" value="1"/>
</dbReference>
<evidence type="ECO:0000256" key="2">
    <source>
        <dbReference type="ARBA" id="ARBA00023027"/>
    </source>
</evidence>
<feature type="domain" description="3-hydroxyisobutyrate dehydrogenase-like NAD-binding" evidence="5">
    <location>
        <begin position="167"/>
        <end position="289"/>
    </location>
</feature>
<evidence type="ECO:0000256" key="1">
    <source>
        <dbReference type="ARBA" id="ARBA00023002"/>
    </source>
</evidence>
<dbReference type="InterPro" id="IPR036291">
    <property type="entry name" value="NAD(P)-bd_dom_sf"/>
</dbReference>
<evidence type="ECO:0000259" key="4">
    <source>
        <dbReference type="Pfam" id="PF03446"/>
    </source>
</evidence>
<keyword evidence="1" id="KW-0560">Oxidoreductase</keyword>
<accession>A0A1T5GWY1</accession>
<proteinExistence type="predicted"/>
<dbReference type="STRING" id="439228.SAMN06295920_12228"/>
<organism evidence="6 7">
    <name type="scientific">Rhizorhabdus histidinilytica</name>
    <dbReference type="NCBI Taxonomy" id="439228"/>
    <lineage>
        <taxon>Bacteria</taxon>
        <taxon>Pseudomonadati</taxon>
        <taxon>Pseudomonadota</taxon>
        <taxon>Alphaproteobacteria</taxon>
        <taxon>Sphingomonadales</taxon>
        <taxon>Sphingomonadaceae</taxon>
        <taxon>Rhizorhabdus</taxon>
    </lineage>
</organism>
<sequence>MKQRIAFFGIGLMGRPMAARLLDGGHDLALWNRSADKLAPLVAAGGRACATPAEAAEGAAVVCLCLTDAGAVEQVMFGDGGAATALAPGALIVDFSTIGPEATRGFARRLAEAGQAQWLDCPVSGGVAGAEAGTLAILAGGDAAAIDRVRPLLALLSARVTRMGGVGAGQAAKLCNQLIVATNMLAIAEAMHVGEALGIDLAQLPVAFQGGFADSRPLQLFGPRMAPPADPGPPVSELRTMYKDIRAIRAAASAAAAGTPLLASVEAMWTRLIDAGHGSEDVPGLMRLYRHPADLGEQ</sequence>
<name>A0A1T5GWY1_9SPHN</name>
<evidence type="ECO:0000313" key="6">
    <source>
        <dbReference type="EMBL" id="SKC12810.1"/>
    </source>
</evidence>
<dbReference type="RefSeq" id="WP_079651059.1">
    <property type="nucleotide sequence ID" value="NZ_FUYM01000022.1"/>
</dbReference>
<dbReference type="GO" id="GO:0016491">
    <property type="term" value="F:oxidoreductase activity"/>
    <property type="evidence" value="ECO:0007669"/>
    <property type="project" value="UniProtKB-KW"/>
</dbReference>
<dbReference type="PIRSF" id="PIRSF000103">
    <property type="entry name" value="HIBADH"/>
    <property type="match status" value="1"/>
</dbReference>
<dbReference type="GO" id="GO:0051287">
    <property type="term" value="F:NAD binding"/>
    <property type="evidence" value="ECO:0007669"/>
    <property type="project" value="InterPro"/>
</dbReference>
<gene>
    <name evidence="6" type="ORF">SAMN06295920_12228</name>
</gene>
<dbReference type="SUPFAM" id="SSF48179">
    <property type="entry name" value="6-phosphogluconate dehydrogenase C-terminal domain-like"/>
    <property type="match status" value="1"/>
</dbReference>
<feature type="domain" description="6-phosphogluconate dehydrogenase NADP-binding" evidence="4">
    <location>
        <begin position="4"/>
        <end position="164"/>
    </location>
</feature>
<keyword evidence="2" id="KW-0520">NAD</keyword>
<dbReference type="InterPro" id="IPR015815">
    <property type="entry name" value="HIBADH-related"/>
</dbReference>
<dbReference type="Gene3D" id="3.40.50.720">
    <property type="entry name" value="NAD(P)-binding Rossmann-like Domain"/>
    <property type="match status" value="1"/>
</dbReference>
<dbReference type="PANTHER" id="PTHR43060:SF15">
    <property type="entry name" value="3-HYDROXYISOBUTYRATE DEHYDROGENASE-LIKE 1, MITOCHONDRIAL-RELATED"/>
    <property type="match status" value="1"/>
</dbReference>
<dbReference type="InterPro" id="IPR029154">
    <property type="entry name" value="HIBADH-like_NADP-bd"/>
</dbReference>
<dbReference type="OrthoDB" id="9812907at2"/>
<evidence type="ECO:0000259" key="5">
    <source>
        <dbReference type="Pfam" id="PF14833"/>
    </source>
</evidence>
<dbReference type="EMBL" id="FUYM01000022">
    <property type="protein sequence ID" value="SKC12810.1"/>
    <property type="molecule type" value="Genomic_DNA"/>
</dbReference>
<dbReference type="Gene3D" id="1.10.1040.10">
    <property type="entry name" value="N-(1-d-carboxylethyl)-l-norvaline Dehydrogenase, domain 2"/>
    <property type="match status" value="1"/>
</dbReference>
<feature type="active site" evidence="3">
    <location>
        <position position="173"/>
    </location>
</feature>
<dbReference type="Pfam" id="PF14833">
    <property type="entry name" value="NAD_binding_11"/>
    <property type="match status" value="1"/>
</dbReference>
<dbReference type="InterPro" id="IPR006115">
    <property type="entry name" value="6PGDH_NADP-bd"/>
</dbReference>
<dbReference type="PANTHER" id="PTHR43060">
    <property type="entry name" value="3-HYDROXYISOBUTYRATE DEHYDROGENASE-LIKE 1, MITOCHONDRIAL-RELATED"/>
    <property type="match status" value="1"/>
</dbReference>
<evidence type="ECO:0000313" key="7">
    <source>
        <dbReference type="Proteomes" id="UP000189818"/>
    </source>
</evidence>
<dbReference type="SUPFAM" id="SSF51735">
    <property type="entry name" value="NAD(P)-binding Rossmann-fold domains"/>
    <property type="match status" value="1"/>
</dbReference>
<protein>
    <submittedName>
        <fullName evidence="6">3-hydroxyisobutyrate dehydrogenase/2-hydroxy-3-oxopropionate reductase</fullName>
    </submittedName>
</protein>